<gene>
    <name evidence="2" type="ORF">SAMN04489760_12058</name>
</gene>
<feature type="chain" id="PRO_5011542427" description="DUF3568 family protein" evidence="1">
    <location>
        <begin position="25"/>
        <end position="140"/>
    </location>
</feature>
<dbReference type="RefSeq" id="WP_175476531.1">
    <property type="nucleotide sequence ID" value="NZ_FOBS01000020.1"/>
</dbReference>
<protein>
    <recommendedName>
        <fullName evidence="4">DUF3568 family protein</fullName>
    </recommendedName>
</protein>
<accession>A0A1H7Z678</accession>
<evidence type="ECO:0008006" key="4">
    <source>
        <dbReference type="Google" id="ProtNLM"/>
    </source>
</evidence>
<evidence type="ECO:0000256" key="1">
    <source>
        <dbReference type="SAM" id="SignalP"/>
    </source>
</evidence>
<dbReference type="InterPro" id="IPR021952">
    <property type="entry name" value="Flpp3-like"/>
</dbReference>
<sequence length="140" mass="15146">MFKSFVKRTLFAILSISLFFLSSGCGVETALVAGGAAVGAGTGTFFFVNGELKTDYPYSFDKVWTACEKTVADMHGTAVDPKKEISEGTISTRINDETVKFTVKYKDKNLTTVGVRVGIMGDQNASKMMHNKISDNIPKG</sequence>
<reference evidence="2 3" key="1">
    <citation type="submission" date="2016-10" db="EMBL/GenBank/DDBJ databases">
        <authorList>
            <person name="de Groot N.N."/>
        </authorList>
    </citation>
    <scope>NUCLEOTIDE SEQUENCE [LARGE SCALE GENOMIC DNA]</scope>
    <source>
        <strain evidence="2 3">DSM 8423</strain>
    </source>
</reference>
<dbReference type="AlphaFoldDB" id="A0A1H7Z678"/>
<organism evidence="2 3">
    <name type="scientific">Syntrophus gentianae</name>
    <dbReference type="NCBI Taxonomy" id="43775"/>
    <lineage>
        <taxon>Bacteria</taxon>
        <taxon>Pseudomonadati</taxon>
        <taxon>Thermodesulfobacteriota</taxon>
        <taxon>Syntrophia</taxon>
        <taxon>Syntrophales</taxon>
        <taxon>Syntrophaceae</taxon>
        <taxon>Syntrophus</taxon>
    </lineage>
</organism>
<proteinExistence type="predicted"/>
<dbReference type="Pfam" id="PF12092">
    <property type="entry name" value="DUF3568"/>
    <property type="match status" value="1"/>
</dbReference>
<name>A0A1H7Z678_9BACT</name>
<keyword evidence="1" id="KW-0732">Signal</keyword>
<dbReference type="EMBL" id="FOBS01000020">
    <property type="protein sequence ID" value="SEM53836.1"/>
    <property type="molecule type" value="Genomic_DNA"/>
</dbReference>
<keyword evidence="3" id="KW-1185">Reference proteome</keyword>
<dbReference type="Proteomes" id="UP000198744">
    <property type="component" value="Unassembled WGS sequence"/>
</dbReference>
<feature type="signal peptide" evidence="1">
    <location>
        <begin position="1"/>
        <end position="24"/>
    </location>
</feature>
<evidence type="ECO:0000313" key="2">
    <source>
        <dbReference type="EMBL" id="SEM53836.1"/>
    </source>
</evidence>
<evidence type="ECO:0000313" key="3">
    <source>
        <dbReference type="Proteomes" id="UP000198744"/>
    </source>
</evidence>
<dbReference type="STRING" id="43775.SAMN04489760_12058"/>
<dbReference type="PROSITE" id="PS51257">
    <property type="entry name" value="PROKAR_LIPOPROTEIN"/>
    <property type="match status" value="1"/>
</dbReference>